<dbReference type="OrthoDB" id="8000007at2"/>
<evidence type="ECO:0000313" key="2">
    <source>
        <dbReference type="Proteomes" id="UP000198704"/>
    </source>
</evidence>
<protein>
    <submittedName>
        <fullName evidence="1">Uncharacterized protein</fullName>
    </submittedName>
</protein>
<dbReference type="AlphaFoldDB" id="A0A1H0K8T9"/>
<organism evidence="1 2">
    <name type="scientific">Methylobacterium phyllostachyos</name>
    <dbReference type="NCBI Taxonomy" id="582672"/>
    <lineage>
        <taxon>Bacteria</taxon>
        <taxon>Pseudomonadati</taxon>
        <taxon>Pseudomonadota</taxon>
        <taxon>Alphaproteobacteria</taxon>
        <taxon>Hyphomicrobiales</taxon>
        <taxon>Methylobacteriaceae</taxon>
        <taxon>Methylobacterium</taxon>
    </lineage>
</organism>
<reference evidence="2" key="1">
    <citation type="submission" date="2016-10" db="EMBL/GenBank/DDBJ databases">
        <authorList>
            <person name="Varghese N."/>
            <person name="Submissions S."/>
        </authorList>
    </citation>
    <scope>NUCLEOTIDE SEQUENCE [LARGE SCALE GENOMIC DNA]</scope>
    <source>
        <strain evidence="2">BL47</strain>
    </source>
</reference>
<dbReference type="STRING" id="582672.SAMN05216360_12545"/>
<dbReference type="Proteomes" id="UP000198704">
    <property type="component" value="Unassembled WGS sequence"/>
</dbReference>
<proteinExistence type="predicted"/>
<name>A0A1H0K8T9_9HYPH</name>
<dbReference type="EMBL" id="FNHS01000025">
    <property type="protein sequence ID" value="SDO52309.1"/>
    <property type="molecule type" value="Genomic_DNA"/>
</dbReference>
<evidence type="ECO:0000313" key="1">
    <source>
        <dbReference type="EMBL" id="SDO52309.1"/>
    </source>
</evidence>
<gene>
    <name evidence="1" type="ORF">SAMN05216360_12545</name>
</gene>
<accession>A0A1H0K8T9</accession>
<keyword evidence="2" id="KW-1185">Reference proteome</keyword>
<dbReference type="RefSeq" id="WP_143012344.1">
    <property type="nucleotide sequence ID" value="NZ_FNHS01000025.1"/>
</dbReference>
<sequence length="174" mass="19033">MTPKLSERLARLEAARAMAIASVSMPPELVETNLYAVAIALGGYPRAPEPASSCRQDSISDGFARGLGYIDRDDMEARCAIDPDDWQARIEAAHAALIERYVQNPSALGLGRDPMFQMMVGTLDEIRHAKAARSPGTPHHWPSECPKFDWADASIRRALTFFGMSDANAERTSA</sequence>